<dbReference type="GO" id="GO:0006270">
    <property type="term" value="P:DNA replication initiation"/>
    <property type="evidence" value="ECO:0007669"/>
    <property type="project" value="InterPro"/>
</dbReference>
<dbReference type="InterPro" id="IPR036390">
    <property type="entry name" value="WH_DNA-bd_sf"/>
</dbReference>
<dbReference type="Pfam" id="PF01051">
    <property type="entry name" value="Rep3_N"/>
    <property type="match status" value="1"/>
</dbReference>
<dbReference type="SUPFAM" id="SSF46785">
    <property type="entry name" value="Winged helix' DNA-binding domain"/>
    <property type="match status" value="1"/>
</dbReference>
<evidence type="ECO:0000256" key="1">
    <source>
        <dbReference type="ARBA" id="ARBA00038283"/>
    </source>
</evidence>
<evidence type="ECO:0000313" key="4">
    <source>
        <dbReference type="Proteomes" id="UP000244334"/>
    </source>
</evidence>
<sequence length="51" mass="5861">MFLIMAQIDTKPLIEEGRIFEVSEKSYSKLCGIDIDTAYEQLKKGAEQLHE</sequence>
<protein>
    <submittedName>
        <fullName evidence="3">Replication initiator domain protein</fullName>
    </submittedName>
</protein>
<organism evidence="3 4">
    <name type="scientific">Candidatus Erwinia dacicola</name>
    <dbReference type="NCBI Taxonomy" id="252393"/>
    <lineage>
        <taxon>Bacteria</taxon>
        <taxon>Pseudomonadati</taxon>
        <taxon>Pseudomonadota</taxon>
        <taxon>Gammaproteobacteria</taxon>
        <taxon>Enterobacterales</taxon>
        <taxon>Erwiniaceae</taxon>
        <taxon>Erwinia</taxon>
    </lineage>
</organism>
<accession>A0A328TIW5</accession>
<dbReference type="Proteomes" id="UP000244334">
    <property type="component" value="Unassembled WGS sequence"/>
</dbReference>
<reference evidence="3" key="1">
    <citation type="submission" date="2018-04" db="EMBL/GenBank/DDBJ databases">
        <title>Genomes of the Obligate Erwinia dacicola and Facultative Enterobacter sp. OLF Endosymbionts of the Olive Fruit fly, Bactrocera oleae.</title>
        <authorList>
            <person name="Estes A.M."/>
            <person name="Hearn D.J."/>
            <person name="Agarwal S."/>
            <person name="Pierson E.A."/>
            <person name="Dunning-Hotopp J.C."/>
        </authorList>
    </citation>
    <scope>NUCLEOTIDE SEQUENCE [LARGE SCALE GENOMIC DNA]</scope>
    <source>
        <strain evidence="3">Oroville</strain>
    </source>
</reference>
<dbReference type="GO" id="GO:0003887">
    <property type="term" value="F:DNA-directed DNA polymerase activity"/>
    <property type="evidence" value="ECO:0007669"/>
    <property type="project" value="InterPro"/>
</dbReference>
<keyword evidence="4" id="KW-1185">Reference proteome</keyword>
<evidence type="ECO:0000259" key="2">
    <source>
        <dbReference type="Pfam" id="PF01051"/>
    </source>
</evidence>
<feature type="domain" description="Initiator Rep protein WH1" evidence="2">
    <location>
        <begin position="1"/>
        <end position="50"/>
    </location>
</feature>
<comment type="similarity">
    <text evidence="1">Belongs to the initiator RepB protein family.</text>
</comment>
<proteinExistence type="inferred from homology"/>
<dbReference type="InterPro" id="IPR036388">
    <property type="entry name" value="WH-like_DNA-bd_sf"/>
</dbReference>
<dbReference type="Gene3D" id="1.10.10.10">
    <property type="entry name" value="Winged helix-like DNA-binding domain superfamily/Winged helix DNA-binding domain"/>
    <property type="match status" value="1"/>
</dbReference>
<dbReference type="AlphaFoldDB" id="A0A328TIW5"/>
<gene>
    <name evidence="3" type="ORF">ACZ87_03210</name>
</gene>
<evidence type="ECO:0000313" key="3">
    <source>
        <dbReference type="EMBL" id="RAP69990.1"/>
    </source>
</evidence>
<dbReference type="InterPro" id="IPR000525">
    <property type="entry name" value="Initiator_Rep_WH1"/>
</dbReference>
<comment type="caution">
    <text evidence="3">The sequence shown here is derived from an EMBL/GenBank/DDBJ whole genome shotgun (WGS) entry which is preliminary data.</text>
</comment>
<dbReference type="EMBL" id="LJAM02000504">
    <property type="protein sequence ID" value="RAP69990.1"/>
    <property type="molecule type" value="Genomic_DNA"/>
</dbReference>
<name>A0A328TIW5_9GAMM</name>